<accession>A0A843TMY5</accession>
<name>A0A843TMY5_COLES</name>
<comment type="caution">
    <text evidence="1">The sequence shown here is derived from an EMBL/GenBank/DDBJ whole genome shotgun (WGS) entry which is preliminary data.</text>
</comment>
<reference evidence="1" key="1">
    <citation type="submission" date="2017-07" db="EMBL/GenBank/DDBJ databases">
        <title>Taro Niue Genome Assembly and Annotation.</title>
        <authorList>
            <person name="Atibalentja N."/>
            <person name="Keating K."/>
            <person name="Fields C.J."/>
        </authorList>
    </citation>
    <scope>NUCLEOTIDE SEQUENCE</scope>
    <source>
        <strain evidence="1">Niue_2</strain>
        <tissue evidence="1">Leaf</tissue>
    </source>
</reference>
<gene>
    <name evidence="1" type="ORF">Taro_005380</name>
</gene>
<feature type="non-terminal residue" evidence="1">
    <location>
        <position position="1"/>
    </location>
</feature>
<organism evidence="1 2">
    <name type="scientific">Colocasia esculenta</name>
    <name type="common">Wild taro</name>
    <name type="synonym">Arum esculentum</name>
    <dbReference type="NCBI Taxonomy" id="4460"/>
    <lineage>
        <taxon>Eukaryota</taxon>
        <taxon>Viridiplantae</taxon>
        <taxon>Streptophyta</taxon>
        <taxon>Embryophyta</taxon>
        <taxon>Tracheophyta</taxon>
        <taxon>Spermatophyta</taxon>
        <taxon>Magnoliopsida</taxon>
        <taxon>Liliopsida</taxon>
        <taxon>Araceae</taxon>
        <taxon>Aroideae</taxon>
        <taxon>Colocasieae</taxon>
        <taxon>Colocasia</taxon>
    </lineage>
</organism>
<proteinExistence type="predicted"/>
<sequence>AEEALSRQREGCCGASVEFSSDSASQWLVQHGVHVRMASGAWTCRRRGVSGVLWASSAELRPESLKVSSKDLQLCGLQVWCWSVSTVPWLVAVEWQFDLSSVTARLRVVVVVPRWYLVVVGVDVDSCFVEVRFSSITCFCWICSFEKYFNFFFRAFLHSLVLSKGENGSPLQQHEQKREIPLFAAKSFLWNILEISSTLGANKWGQNDLLEAGSSVDTTTECVDTLSQSADTGGDAEEELGIVPCLWKLATSISHGANKPVESMGYMFCYLFLSNELTINCTFQPLNAKLKSVD</sequence>
<dbReference type="Proteomes" id="UP000652761">
    <property type="component" value="Unassembled WGS sequence"/>
</dbReference>
<evidence type="ECO:0000313" key="1">
    <source>
        <dbReference type="EMBL" id="MQL73038.1"/>
    </source>
</evidence>
<dbReference type="EMBL" id="NMUH01000151">
    <property type="protein sequence ID" value="MQL73038.1"/>
    <property type="molecule type" value="Genomic_DNA"/>
</dbReference>
<evidence type="ECO:0000313" key="2">
    <source>
        <dbReference type="Proteomes" id="UP000652761"/>
    </source>
</evidence>
<protein>
    <submittedName>
        <fullName evidence="1">Uncharacterized protein</fullName>
    </submittedName>
</protein>
<keyword evidence="2" id="KW-1185">Reference proteome</keyword>
<dbReference type="AlphaFoldDB" id="A0A843TMY5"/>